<accession>A0A0G0SDY3</accession>
<gene>
    <name evidence="2" type="ORF">UT63_C0028G0009</name>
</gene>
<dbReference type="CDD" id="cd06223">
    <property type="entry name" value="PRTases_typeI"/>
    <property type="match status" value="1"/>
</dbReference>
<evidence type="ECO:0000313" key="3">
    <source>
        <dbReference type="Proteomes" id="UP000034539"/>
    </source>
</evidence>
<protein>
    <submittedName>
        <fullName evidence="2">Phosphoribosyl transferase domain protein</fullName>
    </submittedName>
</protein>
<dbReference type="AlphaFoldDB" id="A0A0G0SDY3"/>
<dbReference type="PANTHER" id="PTHR43218:SF1">
    <property type="entry name" value="PHOSPHORIBOSYLTRANSFERASE"/>
    <property type="match status" value="1"/>
</dbReference>
<feature type="domain" description="Phosphoribosyltransferase" evidence="1">
    <location>
        <begin position="113"/>
        <end position="169"/>
    </location>
</feature>
<reference evidence="2 3" key="1">
    <citation type="journal article" date="2015" name="Nature">
        <title>rRNA introns, odd ribosomes, and small enigmatic genomes across a large radiation of phyla.</title>
        <authorList>
            <person name="Brown C.T."/>
            <person name="Hug L.A."/>
            <person name="Thomas B.C."/>
            <person name="Sharon I."/>
            <person name="Castelle C.J."/>
            <person name="Singh A."/>
            <person name="Wilkins M.J."/>
            <person name="Williams K.H."/>
            <person name="Banfield J.F."/>
        </authorList>
    </citation>
    <scope>NUCLEOTIDE SEQUENCE [LARGE SCALE GENOMIC DNA]</scope>
</reference>
<dbReference type="SUPFAM" id="SSF53271">
    <property type="entry name" value="PRTase-like"/>
    <property type="match status" value="1"/>
</dbReference>
<dbReference type="GO" id="GO:0016740">
    <property type="term" value="F:transferase activity"/>
    <property type="evidence" value="ECO:0007669"/>
    <property type="project" value="UniProtKB-KW"/>
</dbReference>
<proteinExistence type="predicted"/>
<comment type="caution">
    <text evidence="2">The sequence shown here is derived from an EMBL/GenBank/DDBJ whole genome shotgun (WGS) entry which is preliminary data.</text>
</comment>
<dbReference type="NCBIfam" id="NF005592">
    <property type="entry name" value="PRK07322.1"/>
    <property type="match status" value="1"/>
</dbReference>
<dbReference type="Gene3D" id="3.40.50.2020">
    <property type="match status" value="1"/>
</dbReference>
<dbReference type="InterPro" id="IPR000836">
    <property type="entry name" value="PRTase_dom"/>
</dbReference>
<dbReference type="PANTHER" id="PTHR43218">
    <property type="entry name" value="PHOSPHORIBOSYLTRANSFERASE-RELATED"/>
    <property type="match status" value="1"/>
</dbReference>
<dbReference type="Proteomes" id="UP000034539">
    <property type="component" value="Unassembled WGS sequence"/>
</dbReference>
<dbReference type="Pfam" id="PF00156">
    <property type="entry name" value="Pribosyltran"/>
    <property type="match status" value="1"/>
</dbReference>
<dbReference type="InterPro" id="IPR029057">
    <property type="entry name" value="PRTase-like"/>
</dbReference>
<name>A0A0G0SDY3_9BACT</name>
<sequence length="187" mass="21419">MDYYSLTICGLERKLPMSFVGKETKLASFSMLGDVELVDKLSDKFAEELKDMDFDYLVATEMKIISLVHGIAKRLNHTKFVVCRKTVRPYMIRPIILKPLPHFPKHVKQVVINGTDAELLQGKKVVVIDDVLSTGVTMRMIHILMDQVGAIVVKKMVILKQGEQFDKIENLFFLENLPIFKTTIQTY</sequence>
<organism evidence="2 3">
    <name type="scientific">Candidatus Gottesmanbacteria bacterium GW2011_GWC2_39_8</name>
    <dbReference type="NCBI Taxonomy" id="1618450"/>
    <lineage>
        <taxon>Bacteria</taxon>
        <taxon>Candidatus Gottesmaniibacteriota</taxon>
    </lineage>
</organism>
<dbReference type="EMBL" id="LBXN01000028">
    <property type="protein sequence ID" value="KKR32920.1"/>
    <property type="molecule type" value="Genomic_DNA"/>
</dbReference>
<evidence type="ECO:0000259" key="1">
    <source>
        <dbReference type="Pfam" id="PF00156"/>
    </source>
</evidence>
<evidence type="ECO:0000313" key="2">
    <source>
        <dbReference type="EMBL" id="KKR32920.1"/>
    </source>
</evidence>
<keyword evidence="2" id="KW-0808">Transferase</keyword>